<proteinExistence type="predicted"/>
<evidence type="ECO:0000313" key="1">
    <source>
        <dbReference type="EMBL" id="JAH08129.1"/>
    </source>
</evidence>
<dbReference type="EMBL" id="GBXM01100448">
    <property type="protein sequence ID" value="JAH08129.1"/>
    <property type="molecule type" value="Transcribed_RNA"/>
</dbReference>
<reference evidence="1" key="2">
    <citation type="journal article" date="2015" name="Fish Shellfish Immunol.">
        <title>Early steps in the European eel (Anguilla anguilla)-Vibrio vulnificus interaction in the gills: Role of the RtxA13 toxin.</title>
        <authorList>
            <person name="Callol A."/>
            <person name="Pajuelo D."/>
            <person name="Ebbesson L."/>
            <person name="Teles M."/>
            <person name="MacKenzie S."/>
            <person name="Amaro C."/>
        </authorList>
    </citation>
    <scope>NUCLEOTIDE SEQUENCE</scope>
</reference>
<dbReference type="AlphaFoldDB" id="A0A0E9PUE6"/>
<name>A0A0E9PUE6_ANGAN</name>
<protein>
    <submittedName>
        <fullName evidence="1">Uncharacterized protein</fullName>
    </submittedName>
</protein>
<reference evidence="1" key="1">
    <citation type="submission" date="2014-11" db="EMBL/GenBank/DDBJ databases">
        <authorList>
            <person name="Amaro Gonzalez C."/>
        </authorList>
    </citation>
    <scope>NUCLEOTIDE SEQUENCE</scope>
</reference>
<organism evidence="1">
    <name type="scientific">Anguilla anguilla</name>
    <name type="common">European freshwater eel</name>
    <name type="synonym">Muraena anguilla</name>
    <dbReference type="NCBI Taxonomy" id="7936"/>
    <lineage>
        <taxon>Eukaryota</taxon>
        <taxon>Metazoa</taxon>
        <taxon>Chordata</taxon>
        <taxon>Craniata</taxon>
        <taxon>Vertebrata</taxon>
        <taxon>Euteleostomi</taxon>
        <taxon>Actinopterygii</taxon>
        <taxon>Neopterygii</taxon>
        <taxon>Teleostei</taxon>
        <taxon>Anguilliformes</taxon>
        <taxon>Anguillidae</taxon>
        <taxon>Anguilla</taxon>
    </lineage>
</organism>
<sequence length="61" mass="6526">MTNMIKDGLTQASGLPNPYLAHTILLISSSTGSLAAEGRFLSWRTKATIVQEINSYSTGLV</sequence>
<accession>A0A0E9PUE6</accession>